<dbReference type="GO" id="GO:0046872">
    <property type="term" value="F:metal ion binding"/>
    <property type="evidence" value="ECO:0007669"/>
    <property type="project" value="UniProtKB-KW"/>
</dbReference>
<dbReference type="Pfam" id="PF03949">
    <property type="entry name" value="Malic_M"/>
    <property type="match status" value="1"/>
</dbReference>
<protein>
    <recommendedName>
        <fullName evidence="8">Malic enzyme</fullName>
    </recommendedName>
</protein>
<reference evidence="11" key="1">
    <citation type="submission" date="2020-05" db="EMBL/GenBank/DDBJ databases">
        <title>Phylogenomic resolution of chytrid fungi.</title>
        <authorList>
            <person name="Stajich J.E."/>
            <person name="Amses K."/>
            <person name="Simmons R."/>
            <person name="Seto K."/>
            <person name="Myers J."/>
            <person name="Bonds A."/>
            <person name="Quandt C.A."/>
            <person name="Barry K."/>
            <person name="Liu P."/>
            <person name="Grigoriev I."/>
            <person name="Longcore J.E."/>
            <person name="James T.Y."/>
        </authorList>
    </citation>
    <scope>NUCLEOTIDE SEQUENCE</scope>
    <source>
        <strain evidence="11">PLAUS21</strain>
    </source>
</reference>
<feature type="binding site" evidence="6">
    <location>
        <position position="195"/>
    </location>
    <ligand>
        <name>(S)-malate</name>
        <dbReference type="ChEBI" id="CHEBI:15589"/>
    </ligand>
</feature>
<dbReference type="NCBIfam" id="NF010052">
    <property type="entry name" value="PRK13529.1"/>
    <property type="match status" value="1"/>
</dbReference>
<feature type="active site" description="Proton donor" evidence="5">
    <location>
        <position position="143"/>
    </location>
</feature>
<feature type="active site" description="Proton acceptor" evidence="5">
    <location>
        <position position="213"/>
    </location>
</feature>
<dbReference type="InterPro" id="IPR012301">
    <property type="entry name" value="Malic_N_dom"/>
</dbReference>
<dbReference type="Pfam" id="PF00390">
    <property type="entry name" value="malic"/>
    <property type="match status" value="1"/>
</dbReference>
<evidence type="ECO:0000256" key="3">
    <source>
        <dbReference type="ARBA" id="ARBA00022723"/>
    </source>
</evidence>
<dbReference type="GO" id="GO:0004471">
    <property type="term" value="F:malate dehydrogenase (decarboxylating) (NAD+) activity"/>
    <property type="evidence" value="ECO:0007669"/>
    <property type="project" value="TreeGrafter"/>
</dbReference>
<feature type="domain" description="Malic enzyme NAD-binding" evidence="9">
    <location>
        <begin position="309"/>
        <end position="566"/>
    </location>
</feature>
<dbReference type="PANTHER" id="PTHR23406:SF32">
    <property type="entry name" value="NADP-DEPENDENT MALIC ENZYME"/>
    <property type="match status" value="1"/>
</dbReference>
<dbReference type="SMART" id="SM00919">
    <property type="entry name" value="Malic_M"/>
    <property type="match status" value="1"/>
</dbReference>
<proteinExistence type="inferred from homology"/>
<feature type="binding site" evidence="7">
    <location>
        <position position="284"/>
    </location>
    <ligand>
        <name>a divalent metal cation</name>
        <dbReference type="ChEBI" id="CHEBI:60240"/>
    </ligand>
</feature>
<evidence type="ECO:0000259" key="10">
    <source>
        <dbReference type="SMART" id="SM01274"/>
    </source>
</evidence>
<keyword evidence="3 7" id="KW-0479">Metal-binding</keyword>
<evidence type="ECO:0000256" key="5">
    <source>
        <dbReference type="PIRSR" id="PIRSR000106-1"/>
    </source>
</evidence>
<comment type="caution">
    <text evidence="11">The sequence shown here is derived from an EMBL/GenBank/DDBJ whole genome shotgun (WGS) entry which is preliminary data.</text>
</comment>
<dbReference type="PRINTS" id="PR00072">
    <property type="entry name" value="MALOXRDTASE"/>
</dbReference>
<keyword evidence="4 8" id="KW-0560">Oxidoreductase</keyword>
<dbReference type="InterPro" id="IPR037062">
    <property type="entry name" value="Malic_N_dom_sf"/>
</dbReference>
<dbReference type="SUPFAM" id="SSF53223">
    <property type="entry name" value="Aminoacid dehydrogenase-like, N-terminal domain"/>
    <property type="match status" value="1"/>
</dbReference>
<dbReference type="PROSITE" id="PS00331">
    <property type="entry name" value="MALIC_ENZYMES"/>
    <property type="match status" value="1"/>
</dbReference>
<dbReference type="Proteomes" id="UP001210925">
    <property type="component" value="Unassembled WGS sequence"/>
</dbReference>
<dbReference type="AlphaFoldDB" id="A0AAD5UG05"/>
<evidence type="ECO:0000256" key="8">
    <source>
        <dbReference type="RuleBase" id="RU003426"/>
    </source>
</evidence>
<dbReference type="GO" id="GO:0005739">
    <property type="term" value="C:mitochondrion"/>
    <property type="evidence" value="ECO:0007669"/>
    <property type="project" value="TreeGrafter"/>
</dbReference>
<dbReference type="InterPro" id="IPR015884">
    <property type="entry name" value="Malic_enzyme_CS"/>
</dbReference>
<evidence type="ECO:0000256" key="7">
    <source>
        <dbReference type="PIRSR" id="PIRSR000106-3"/>
    </source>
</evidence>
<evidence type="ECO:0000256" key="4">
    <source>
        <dbReference type="ARBA" id="ARBA00023002"/>
    </source>
</evidence>
<dbReference type="InterPro" id="IPR036291">
    <property type="entry name" value="NAD(P)-bd_dom_sf"/>
</dbReference>
<evidence type="ECO:0000256" key="6">
    <source>
        <dbReference type="PIRSR" id="PIRSR000106-2"/>
    </source>
</evidence>
<dbReference type="PANTHER" id="PTHR23406">
    <property type="entry name" value="MALIC ENZYME-RELATED"/>
    <property type="match status" value="1"/>
</dbReference>
<dbReference type="InterPro" id="IPR012302">
    <property type="entry name" value="Malic_NAD-bd"/>
</dbReference>
<dbReference type="PIRSF" id="PIRSF000106">
    <property type="entry name" value="ME"/>
    <property type="match status" value="1"/>
</dbReference>
<evidence type="ECO:0000313" key="12">
    <source>
        <dbReference type="Proteomes" id="UP001210925"/>
    </source>
</evidence>
<feature type="binding site" evidence="6">
    <location>
        <position position="499"/>
    </location>
    <ligand>
        <name>(S)-malate</name>
        <dbReference type="ChEBI" id="CHEBI:15589"/>
    </ligand>
</feature>
<dbReference type="GO" id="GO:0006108">
    <property type="term" value="P:malate metabolic process"/>
    <property type="evidence" value="ECO:0007669"/>
    <property type="project" value="TreeGrafter"/>
</dbReference>
<feature type="binding site" evidence="7">
    <location>
        <position position="285"/>
    </location>
    <ligand>
        <name>a divalent metal cation</name>
        <dbReference type="ChEBI" id="CHEBI:60240"/>
    </ligand>
</feature>
<evidence type="ECO:0000256" key="2">
    <source>
        <dbReference type="ARBA" id="ARBA00008785"/>
    </source>
</evidence>
<feature type="domain" description="Malic enzyme N-terminal" evidence="10">
    <location>
        <begin position="120"/>
        <end position="299"/>
    </location>
</feature>
<dbReference type="CDD" id="cd05312">
    <property type="entry name" value="NAD_bind_1_malic_enz"/>
    <property type="match status" value="1"/>
</dbReference>
<comment type="cofactor">
    <cofactor evidence="7">
        <name>Mg(2+)</name>
        <dbReference type="ChEBI" id="CHEBI:18420"/>
    </cofactor>
    <cofactor evidence="7">
        <name>Mn(2+)</name>
        <dbReference type="ChEBI" id="CHEBI:29035"/>
    </cofactor>
    <text evidence="7">Divalent metal cations. Prefers magnesium or manganese.</text>
</comment>
<dbReference type="EMBL" id="JADGKB010000043">
    <property type="protein sequence ID" value="KAJ3257019.1"/>
    <property type="molecule type" value="Genomic_DNA"/>
</dbReference>
<dbReference type="SUPFAM" id="SSF51735">
    <property type="entry name" value="NAD(P)-binding Rossmann-fold domains"/>
    <property type="match status" value="1"/>
</dbReference>
<evidence type="ECO:0000259" key="9">
    <source>
        <dbReference type="SMART" id="SM00919"/>
    </source>
</evidence>
<name>A0AAD5UG05_9FUNG</name>
<evidence type="ECO:0000256" key="1">
    <source>
        <dbReference type="ARBA" id="ARBA00001936"/>
    </source>
</evidence>
<dbReference type="Gene3D" id="3.40.50.10380">
    <property type="entry name" value="Malic enzyme, N-terminal domain"/>
    <property type="match status" value="1"/>
</dbReference>
<dbReference type="GO" id="GO:0051287">
    <property type="term" value="F:NAD binding"/>
    <property type="evidence" value="ECO:0007669"/>
    <property type="project" value="InterPro"/>
</dbReference>
<feature type="binding site" evidence="7">
    <location>
        <position position="308"/>
    </location>
    <ligand>
        <name>a divalent metal cation</name>
        <dbReference type="ChEBI" id="CHEBI:60240"/>
    </ligand>
</feature>
<dbReference type="InterPro" id="IPR001891">
    <property type="entry name" value="Malic_OxRdtase"/>
</dbReference>
<sequence>MLRVSRFIRKSGFASKATEAKLIYGFKDKESKRYQLEVLTTTKRGRDVLKDPILNKGTAFSLSERERLRLRGLLPPRVLTMEAQLLRNFQYLDADRTNISEGNKQEWIDLQLYKDLGALADRNETLFYRVLMDEFKRLAPIIYTPTVGQACLKNHTIYRQARGMYFSAMDRGHFSSMTYNWNSDVKVIVVTDGSRILGLGDLGSNGMPIPVGKLALYVAAGGINPNNVLPVVLDVGTNNVELRNNPLYVGLPMPRLEGKEYYTLVDEFLHAVYSRWPRCLVQFEDFKNPHAQEILNKYRHKLCCFNDDIQSTGAIALAGIYSSLRARGNDYWELGNERIVCVGAGSAGIGVCDTIVEAMLKLKVVDTKEEAYKKFYMVDNRGLIGKERAHPNLTALQIPYQRQDLKDGMALLDVVEHVKPTVLLGLSGCGGIFHKEVIQEMSRHVERPVVFALSNPTKNTECTPQDVFTYSNGKALYASGSPFEDVEIDGVTYHSNQCNNYYIFPGIGLGVTTCLSSTIPDEFFQEAALVVANQVDYEETGKLFPEVNSIREISLAIAIRVCEIASEMGIANRYPPKGMAWKEFIQSKMWDPSDYQTTVPV</sequence>
<keyword evidence="12" id="KW-1185">Reference proteome</keyword>
<dbReference type="Gene3D" id="3.40.50.720">
    <property type="entry name" value="NAD(P)-binding Rossmann-like Domain"/>
    <property type="match status" value="1"/>
</dbReference>
<gene>
    <name evidence="11" type="ORF">HK103_005003</name>
</gene>
<comment type="cofactor">
    <cofactor evidence="1">
        <name>Mn(2+)</name>
        <dbReference type="ChEBI" id="CHEBI:29035"/>
    </cofactor>
</comment>
<organism evidence="11 12">
    <name type="scientific">Boothiomyces macroporosus</name>
    <dbReference type="NCBI Taxonomy" id="261099"/>
    <lineage>
        <taxon>Eukaryota</taxon>
        <taxon>Fungi</taxon>
        <taxon>Fungi incertae sedis</taxon>
        <taxon>Chytridiomycota</taxon>
        <taxon>Chytridiomycota incertae sedis</taxon>
        <taxon>Chytridiomycetes</taxon>
        <taxon>Rhizophydiales</taxon>
        <taxon>Terramycetaceae</taxon>
        <taxon>Boothiomyces</taxon>
    </lineage>
</organism>
<feature type="binding site" evidence="6">
    <location>
        <position position="455"/>
    </location>
    <ligand>
        <name>(S)-malate</name>
        <dbReference type="ChEBI" id="CHEBI:15589"/>
    </ligand>
</feature>
<dbReference type="SMART" id="SM01274">
    <property type="entry name" value="malic"/>
    <property type="match status" value="1"/>
</dbReference>
<evidence type="ECO:0000313" key="11">
    <source>
        <dbReference type="EMBL" id="KAJ3257019.1"/>
    </source>
</evidence>
<accession>A0AAD5UG05</accession>
<dbReference type="InterPro" id="IPR046346">
    <property type="entry name" value="Aminoacid_DH-like_N_sf"/>
</dbReference>
<comment type="similarity">
    <text evidence="2 8">Belongs to the malic enzymes family.</text>
</comment>